<evidence type="ECO:0000256" key="2">
    <source>
        <dbReference type="ARBA" id="ARBA00022448"/>
    </source>
</evidence>
<comment type="caution">
    <text evidence="9">The sequence shown here is derived from an EMBL/GenBank/DDBJ whole genome shotgun (WGS) entry which is preliminary data.</text>
</comment>
<dbReference type="CDD" id="cd06261">
    <property type="entry name" value="TM_PBP2"/>
    <property type="match status" value="1"/>
</dbReference>
<keyword evidence="2 7" id="KW-0813">Transport</keyword>
<evidence type="ECO:0000256" key="4">
    <source>
        <dbReference type="ARBA" id="ARBA00022692"/>
    </source>
</evidence>
<protein>
    <submittedName>
        <fullName evidence="9">Carbohydrate ABC transporter permease</fullName>
    </submittedName>
</protein>
<dbReference type="InterPro" id="IPR035906">
    <property type="entry name" value="MetI-like_sf"/>
</dbReference>
<dbReference type="InterPro" id="IPR000515">
    <property type="entry name" value="MetI-like"/>
</dbReference>
<evidence type="ECO:0000313" key="9">
    <source>
        <dbReference type="EMBL" id="MBS2969079.1"/>
    </source>
</evidence>
<dbReference type="Pfam" id="PF00528">
    <property type="entry name" value="BPD_transp_1"/>
    <property type="match status" value="1"/>
</dbReference>
<feature type="transmembrane region" description="Helical" evidence="7">
    <location>
        <begin position="111"/>
        <end position="132"/>
    </location>
</feature>
<name>A0ABS5LFB7_9BACI</name>
<keyword evidence="6 7" id="KW-0472">Membrane</keyword>
<evidence type="ECO:0000256" key="5">
    <source>
        <dbReference type="ARBA" id="ARBA00022989"/>
    </source>
</evidence>
<evidence type="ECO:0000256" key="7">
    <source>
        <dbReference type="RuleBase" id="RU363032"/>
    </source>
</evidence>
<dbReference type="SUPFAM" id="SSF161098">
    <property type="entry name" value="MetI-like"/>
    <property type="match status" value="1"/>
</dbReference>
<feature type="domain" description="ABC transmembrane type-1" evidence="8">
    <location>
        <begin position="76"/>
        <end position="265"/>
    </location>
</feature>
<dbReference type="Proteomes" id="UP000682403">
    <property type="component" value="Unassembled WGS sequence"/>
</dbReference>
<evidence type="ECO:0000313" key="10">
    <source>
        <dbReference type="Proteomes" id="UP000682403"/>
    </source>
</evidence>
<dbReference type="Gene3D" id="1.10.3720.10">
    <property type="entry name" value="MetI-like"/>
    <property type="match status" value="1"/>
</dbReference>
<dbReference type="PANTHER" id="PTHR43744">
    <property type="entry name" value="ABC TRANSPORTER PERMEASE PROTEIN MG189-RELATED-RELATED"/>
    <property type="match status" value="1"/>
</dbReference>
<dbReference type="PROSITE" id="PS50928">
    <property type="entry name" value="ABC_TM1"/>
    <property type="match status" value="1"/>
</dbReference>
<keyword evidence="4 7" id="KW-0812">Transmembrane</keyword>
<accession>A0ABS5LFB7</accession>
<sequence length="280" mass="31512">MGRRGENRLTQKAGFLTYFALIVLAMIFIAPVLWIFISSVKGPIDLYSWPPKFFPDSLSFENFTAAFSKGNFGLYFINSAIVAVSATILTLLINTMAGYALSKFRFKGDTLILFLFLSTLMIPIEVIMTPIFTVISKLGLYNNLLGLIIPPAATPMGVFLIRQYLLTVPDDLLEAARMDGASEWRIFWTIIVPIAKPVIAVLTIFSFMWRWDDFIWPLIVISDPSKYTIQLALANFIGEFRVDWGSLLAMSVVTMIPILIVFLIFQKQFVKGMATSGMKE</sequence>
<feature type="transmembrane region" description="Helical" evidence="7">
    <location>
        <begin position="144"/>
        <end position="165"/>
    </location>
</feature>
<feature type="transmembrane region" description="Helical" evidence="7">
    <location>
        <begin position="186"/>
        <end position="209"/>
    </location>
</feature>
<dbReference type="PANTHER" id="PTHR43744:SF8">
    <property type="entry name" value="SN-GLYCEROL-3-PHOSPHATE TRANSPORT SYSTEM PERMEASE PROTEIN UGPE"/>
    <property type="match status" value="1"/>
</dbReference>
<gene>
    <name evidence="9" type="ORF">J9317_09930</name>
</gene>
<dbReference type="EMBL" id="JAGVRK010000001">
    <property type="protein sequence ID" value="MBS2969079.1"/>
    <property type="molecule type" value="Genomic_DNA"/>
</dbReference>
<evidence type="ECO:0000259" key="8">
    <source>
        <dbReference type="PROSITE" id="PS50928"/>
    </source>
</evidence>
<comment type="subcellular location">
    <subcellularLocation>
        <location evidence="1 7">Cell membrane</location>
        <topology evidence="1 7">Multi-pass membrane protein</topology>
    </subcellularLocation>
</comment>
<proteinExistence type="inferred from homology"/>
<comment type="similarity">
    <text evidence="7">Belongs to the binding-protein-dependent transport system permease family.</text>
</comment>
<keyword evidence="10" id="KW-1185">Reference proteome</keyword>
<feature type="transmembrane region" description="Helical" evidence="7">
    <location>
        <begin position="244"/>
        <end position="265"/>
    </location>
</feature>
<keyword evidence="5 7" id="KW-1133">Transmembrane helix</keyword>
<reference evidence="9 10" key="1">
    <citation type="submission" date="2021-04" db="EMBL/GenBank/DDBJ databases">
        <title>Metabacillus sp. strain KIGAM252 whole genome sequence.</title>
        <authorList>
            <person name="Seo M.-J."/>
            <person name="Cho E.-S."/>
            <person name="Hwang C.Y."/>
            <person name="Yoon D.J."/>
        </authorList>
    </citation>
    <scope>NUCLEOTIDE SEQUENCE [LARGE SCALE GENOMIC DNA]</scope>
    <source>
        <strain evidence="9 10">KIGAM252</strain>
    </source>
</reference>
<evidence type="ECO:0000256" key="3">
    <source>
        <dbReference type="ARBA" id="ARBA00022475"/>
    </source>
</evidence>
<organism evidence="9 10">
    <name type="scientific">Metabacillus flavus</name>
    <dbReference type="NCBI Taxonomy" id="2823519"/>
    <lineage>
        <taxon>Bacteria</taxon>
        <taxon>Bacillati</taxon>
        <taxon>Bacillota</taxon>
        <taxon>Bacilli</taxon>
        <taxon>Bacillales</taxon>
        <taxon>Bacillaceae</taxon>
        <taxon>Metabacillus</taxon>
    </lineage>
</organism>
<keyword evidence="3" id="KW-1003">Cell membrane</keyword>
<evidence type="ECO:0000256" key="1">
    <source>
        <dbReference type="ARBA" id="ARBA00004651"/>
    </source>
</evidence>
<feature type="transmembrane region" description="Helical" evidence="7">
    <location>
        <begin position="15"/>
        <end position="37"/>
    </location>
</feature>
<feature type="transmembrane region" description="Helical" evidence="7">
    <location>
        <begin position="72"/>
        <end position="99"/>
    </location>
</feature>
<evidence type="ECO:0000256" key="6">
    <source>
        <dbReference type="ARBA" id="ARBA00023136"/>
    </source>
</evidence>